<evidence type="ECO:0000256" key="2">
    <source>
        <dbReference type="SAM" id="MobiDB-lite"/>
    </source>
</evidence>
<feature type="region of interest" description="Disordered" evidence="2">
    <location>
        <begin position="328"/>
        <end position="349"/>
    </location>
</feature>
<dbReference type="EMBL" id="JBHSQK010000011">
    <property type="protein sequence ID" value="MFC5947958.1"/>
    <property type="molecule type" value="Genomic_DNA"/>
</dbReference>
<sequence length="349" mass="38639">MELLVARNPDPASSLPYLIRIPLAGGLVFRAKDTWPRTKAIYCHPVPDDEWPADAEIVERVALKSCVRRGAAIDVVADRGREQRSQIVFTRARGREMVFWQSPRTRKQARPDVRLPTARASGIPELEIVVDAHERYPYSFTGQQVRTTKRGLSCGDYAVLGPGGSVVAAVERKALADLVGSVSDGRLRFALTELATLPRAAVVVEERYSSIFKQAYVRPATIADGLAELQVRWPAIPIVFCDTRALAEEWTYRFLAAASSWAETEAVAAERIGDDSALADAPAAPPPSTAEVRRWARENGIVVPDKGRLRPEVHEAWRAAHDLDRVAPRTGHYDTAERSNFARRPNSDE</sequence>
<dbReference type="Pfam" id="PF23359">
    <property type="entry name" value="Lsr2_DNA-bd"/>
    <property type="match status" value="1"/>
</dbReference>
<dbReference type="Gene3D" id="3.40.50.10130">
    <property type="match status" value="1"/>
</dbReference>
<name>A0ABW1I583_9PSEU</name>
<dbReference type="RefSeq" id="WP_379565018.1">
    <property type="nucleotide sequence ID" value="NZ_JBHSQK010000011.1"/>
</dbReference>
<dbReference type="Proteomes" id="UP001596119">
    <property type="component" value="Unassembled WGS sequence"/>
</dbReference>
<accession>A0ABW1I583</accession>
<keyword evidence="5" id="KW-1185">Reference proteome</keyword>
<gene>
    <name evidence="4" type="ORF">ACFQH9_06690</name>
</gene>
<dbReference type="InterPro" id="IPR011335">
    <property type="entry name" value="Restrct_endonuc-II-like"/>
</dbReference>
<dbReference type="Pfam" id="PF02732">
    <property type="entry name" value="ERCC4"/>
    <property type="match status" value="1"/>
</dbReference>
<evidence type="ECO:0000313" key="4">
    <source>
        <dbReference type="EMBL" id="MFC5947958.1"/>
    </source>
</evidence>
<feature type="domain" description="ERCC4" evidence="3">
    <location>
        <begin position="127"/>
        <end position="208"/>
    </location>
</feature>
<protein>
    <submittedName>
        <fullName evidence="4">ERCC4 domain-containing protein</fullName>
    </submittedName>
</protein>
<dbReference type="Gene3D" id="4.10.320.10">
    <property type="entry name" value="E3-binding domain"/>
    <property type="match status" value="1"/>
</dbReference>
<dbReference type="SMART" id="SM00891">
    <property type="entry name" value="ERCC4"/>
    <property type="match status" value="1"/>
</dbReference>
<evidence type="ECO:0000313" key="5">
    <source>
        <dbReference type="Proteomes" id="UP001596119"/>
    </source>
</evidence>
<feature type="compositionally biased region" description="Basic and acidic residues" evidence="2">
    <location>
        <begin position="328"/>
        <end position="337"/>
    </location>
</feature>
<dbReference type="InterPro" id="IPR036625">
    <property type="entry name" value="E3-bd_dom_sf"/>
</dbReference>
<organism evidence="4 5">
    <name type="scientific">Pseudonocardia lutea</name>
    <dbReference type="NCBI Taxonomy" id="2172015"/>
    <lineage>
        <taxon>Bacteria</taxon>
        <taxon>Bacillati</taxon>
        <taxon>Actinomycetota</taxon>
        <taxon>Actinomycetes</taxon>
        <taxon>Pseudonocardiales</taxon>
        <taxon>Pseudonocardiaceae</taxon>
        <taxon>Pseudonocardia</taxon>
    </lineage>
</organism>
<keyword evidence="1" id="KW-0238">DNA-binding</keyword>
<dbReference type="InterPro" id="IPR055370">
    <property type="entry name" value="Lsr2_DNA-bd"/>
</dbReference>
<proteinExistence type="predicted"/>
<evidence type="ECO:0000259" key="3">
    <source>
        <dbReference type="SMART" id="SM00891"/>
    </source>
</evidence>
<comment type="caution">
    <text evidence="4">The sequence shown here is derived from an EMBL/GenBank/DDBJ whole genome shotgun (WGS) entry which is preliminary data.</text>
</comment>
<dbReference type="InterPro" id="IPR006166">
    <property type="entry name" value="ERCC4_domain"/>
</dbReference>
<dbReference type="SUPFAM" id="SSF52980">
    <property type="entry name" value="Restriction endonuclease-like"/>
    <property type="match status" value="1"/>
</dbReference>
<evidence type="ECO:0000256" key="1">
    <source>
        <dbReference type="ARBA" id="ARBA00023125"/>
    </source>
</evidence>
<reference evidence="5" key="1">
    <citation type="journal article" date="2019" name="Int. J. Syst. Evol. Microbiol.">
        <title>The Global Catalogue of Microorganisms (GCM) 10K type strain sequencing project: providing services to taxonomists for standard genome sequencing and annotation.</title>
        <authorList>
            <consortium name="The Broad Institute Genomics Platform"/>
            <consortium name="The Broad Institute Genome Sequencing Center for Infectious Disease"/>
            <person name="Wu L."/>
            <person name="Ma J."/>
        </authorList>
    </citation>
    <scope>NUCLEOTIDE SEQUENCE [LARGE SCALE GENOMIC DNA]</scope>
    <source>
        <strain evidence="5">CGMCC 4.7397</strain>
    </source>
</reference>